<dbReference type="InterPro" id="IPR035965">
    <property type="entry name" value="PAS-like_dom_sf"/>
</dbReference>
<dbReference type="CDD" id="cd00130">
    <property type="entry name" value="PAS"/>
    <property type="match status" value="2"/>
</dbReference>
<dbReference type="SMART" id="SM00091">
    <property type="entry name" value="PAS"/>
    <property type="match status" value="2"/>
</dbReference>
<name>A0A367ZUG7_9BACT</name>
<evidence type="ECO:0000313" key="10">
    <source>
        <dbReference type="EMBL" id="RCK81359.1"/>
    </source>
</evidence>
<dbReference type="SUPFAM" id="SSF47384">
    <property type="entry name" value="Homodimeric domain of signal transducing histidine kinase"/>
    <property type="match status" value="1"/>
</dbReference>
<dbReference type="EC" id="2.7.13.3" evidence="2"/>
<evidence type="ECO:0000256" key="4">
    <source>
        <dbReference type="PROSITE-ProRule" id="PRU00169"/>
    </source>
</evidence>
<organism evidence="10 11">
    <name type="scientific">Candidatus Ozemobacter sibiricus</name>
    <dbReference type="NCBI Taxonomy" id="2268124"/>
    <lineage>
        <taxon>Bacteria</taxon>
        <taxon>Candidatus Ozemobacteria</taxon>
        <taxon>Candidatus Ozemobacterales</taxon>
        <taxon>Candidatus Ozemobacteraceae</taxon>
        <taxon>Candidatus Ozemobacter</taxon>
    </lineage>
</organism>
<evidence type="ECO:0000259" key="7">
    <source>
        <dbReference type="PROSITE" id="PS50110"/>
    </source>
</evidence>
<dbReference type="PROSITE" id="PS50110">
    <property type="entry name" value="RESPONSE_REGULATORY"/>
    <property type="match status" value="2"/>
</dbReference>
<evidence type="ECO:0000313" key="11">
    <source>
        <dbReference type="Proteomes" id="UP000252355"/>
    </source>
</evidence>
<dbReference type="NCBIfam" id="TIGR00229">
    <property type="entry name" value="sensory_box"/>
    <property type="match status" value="2"/>
</dbReference>
<dbReference type="Pfam" id="PF00512">
    <property type="entry name" value="HisKA"/>
    <property type="match status" value="1"/>
</dbReference>
<dbReference type="InterPro" id="IPR003661">
    <property type="entry name" value="HisK_dim/P_dom"/>
</dbReference>
<feature type="domain" description="PAS" evidence="8">
    <location>
        <begin position="176"/>
        <end position="221"/>
    </location>
</feature>
<dbReference type="PANTHER" id="PTHR43065">
    <property type="entry name" value="SENSOR HISTIDINE KINASE"/>
    <property type="match status" value="1"/>
</dbReference>
<dbReference type="SUPFAM" id="SSF52172">
    <property type="entry name" value="CheY-like"/>
    <property type="match status" value="2"/>
</dbReference>
<proteinExistence type="predicted"/>
<dbReference type="InterPro" id="IPR003594">
    <property type="entry name" value="HATPase_dom"/>
</dbReference>
<accession>A0A367ZUG7</accession>
<feature type="domain" description="Response regulatory" evidence="7">
    <location>
        <begin position="836"/>
        <end position="952"/>
    </location>
</feature>
<dbReference type="InterPro" id="IPR000014">
    <property type="entry name" value="PAS"/>
</dbReference>
<feature type="domain" description="PAS" evidence="8">
    <location>
        <begin position="304"/>
        <end position="380"/>
    </location>
</feature>
<dbReference type="SMART" id="SM00387">
    <property type="entry name" value="HATPase_c"/>
    <property type="match status" value="1"/>
</dbReference>
<dbReference type="AlphaFoldDB" id="A0A367ZUG7"/>
<evidence type="ECO:0000256" key="2">
    <source>
        <dbReference type="ARBA" id="ARBA00012438"/>
    </source>
</evidence>
<dbReference type="Gene3D" id="3.40.50.2300">
    <property type="match status" value="2"/>
</dbReference>
<feature type="modified residue" description="4-aspartylphosphate" evidence="4">
    <location>
        <position position="51"/>
    </location>
</feature>
<keyword evidence="3 4" id="KW-0597">Phosphoprotein</keyword>
<dbReference type="GO" id="GO:0000155">
    <property type="term" value="F:phosphorelay sensor kinase activity"/>
    <property type="evidence" value="ECO:0007669"/>
    <property type="project" value="InterPro"/>
</dbReference>
<dbReference type="InterPro" id="IPR004358">
    <property type="entry name" value="Sig_transdc_His_kin-like_C"/>
</dbReference>
<dbReference type="Gene3D" id="1.10.287.130">
    <property type="match status" value="1"/>
</dbReference>
<dbReference type="SUPFAM" id="SSF55785">
    <property type="entry name" value="PYP-like sensor domain (PAS domain)"/>
    <property type="match status" value="3"/>
</dbReference>
<dbReference type="PROSITE" id="PS50109">
    <property type="entry name" value="HIS_KIN"/>
    <property type="match status" value="1"/>
</dbReference>
<dbReference type="InterPro" id="IPR005467">
    <property type="entry name" value="His_kinase_dom"/>
</dbReference>
<dbReference type="Pfam" id="PF00072">
    <property type="entry name" value="Response_reg"/>
    <property type="match status" value="2"/>
</dbReference>
<dbReference type="PROSITE" id="PS50112">
    <property type="entry name" value="PAS"/>
    <property type="match status" value="2"/>
</dbReference>
<dbReference type="PRINTS" id="PR00344">
    <property type="entry name" value="BCTRLSENSOR"/>
</dbReference>
<dbReference type="Pfam" id="PF02518">
    <property type="entry name" value="HATPase_c"/>
    <property type="match status" value="1"/>
</dbReference>
<dbReference type="SMART" id="SM00448">
    <property type="entry name" value="REC"/>
    <property type="match status" value="2"/>
</dbReference>
<feature type="domain" description="Response regulatory" evidence="7">
    <location>
        <begin position="2"/>
        <end position="119"/>
    </location>
</feature>
<gene>
    <name evidence="10" type="ORF">OZSIB_2228</name>
</gene>
<dbReference type="Gene3D" id="3.30.450.20">
    <property type="entry name" value="PAS domain"/>
    <property type="match status" value="3"/>
</dbReference>
<dbReference type="CDD" id="cd00082">
    <property type="entry name" value="HisKA"/>
    <property type="match status" value="1"/>
</dbReference>
<sequence length="954" mass="105119">MKILVVDDSGMVRETVAAVLRSGGHQVRVACHGEEGLAALAQEPADLILADILMPVMDGFQFCRKCKEHPEWQKIPFIFLTGEFATPQDLALARTLGVNIVLTKPLSIDRLLTTVQAAQNGGRARSVHLSAGAGAAPGHGETLYQQRIIAKLEEKVAALEREVAHRQELEARLAAANTRWQKTFDTVEDMVWLLNADRRVICANQATVAVLGRSPAEVVGRHCCEQIHGTTEPVAECPVTRAAQSRHRESLELALGDRWFEVIADPVCGDQGDITGMVHLVRDVTSRHRADAEIRALLESVSEERNRLSALVNSMTDEVWFIDREGRFILANPAARREFRLPATAPTELNHLTGVLDIRRPDGTPRPPEEAPLQRALRGQVVEDEEELVLTPYRGEFRHRLVSSSPVRNQRFEIIGAVSVVRDITARKRQELALQESERFVRNIIDALTAHLAVLDEHGVILAVNRAWREFAATQAPGRDGLCEGADYVAVCRAVRGPDEPMASQFLAGLQAVMRGEMPVFTLEYPCHSPKERRWFVARVSRFQGPGPLRVVVTHENVTSRHLAEEEQMRLQSQLAQSQKMESIGRLAGGVAHDFNNMLGVILGHVELARELAEPTHPLQEALGEIQAAAQRSAELTRQLLAFARRQTVSPRRIVLNEAIAGILPMITRLIGENIRLEWRPGPDLHPIFIDPSQIDQILTNFAANARDAIADQGRIIIETRNVGLDAEAVRDLPDLSPGDHVMLRFQDDGAGMSPEVLEHIFEPFFTTKGLGQGTGLGLATVYGIVKQSRGAIQVESQPGRGTQFRIFWPRDAMAAAPAAIDARPSTTLAPGTAALILLVEDEPAILRVTQRMLEQLGYRVLATSSPSEAVRLAEAHPGQISLLLTDLVMPDQSGQDLARLVSPTQPGLKCLFMSGYFDGDSVRHRVQGQDVRFLQKPFTMSELAAQLRFALGG</sequence>
<dbReference type="Proteomes" id="UP000252355">
    <property type="component" value="Unassembled WGS sequence"/>
</dbReference>
<dbReference type="InterPro" id="IPR036890">
    <property type="entry name" value="HATPase_C_sf"/>
</dbReference>
<feature type="domain" description="PAC" evidence="9">
    <location>
        <begin position="384"/>
        <end position="436"/>
    </location>
</feature>
<evidence type="ECO:0000259" key="6">
    <source>
        <dbReference type="PROSITE" id="PS50109"/>
    </source>
</evidence>
<dbReference type="Gene3D" id="3.30.565.10">
    <property type="entry name" value="Histidine kinase-like ATPase, C-terminal domain"/>
    <property type="match status" value="1"/>
</dbReference>
<evidence type="ECO:0000259" key="9">
    <source>
        <dbReference type="PROSITE" id="PS50113"/>
    </source>
</evidence>
<dbReference type="PROSITE" id="PS50113">
    <property type="entry name" value="PAC"/>
    <property type="match status" value="1"/>
</dbReference>
<feature type="modified residue" description="4-aspartylphosphate" evidence="4">
    <location>
        <position position="887"/>
    </location>
</feature>
<comment type="catalytic activity">
    <reaction evidence="1">
        <text>ATP + protein L-histidine = ADP + protein N-phospho-L-histidine.</text>
        <dbReference type="EC" id="2.7.13.3"/>
    </reaction>
</comment>
<protein>
    <recommendedName>
        <fullName evidence="2">histidine kinase</fullName>
        <ecNumber evidence="2">2.7.13.3</ecNumber>
    </recommendedName>
</protein>
<dbReference type="SUPFAM" id="SSF55874">
    <property type="entry name" value="ATPase domain of HSP90 chaperone/DNA topoisomerase II/histidine kinase"/>
    <property type="match status" value="1"/>
</dbReference>
<dbReference type="InterPro" id="IPR000700">
    <property type="entry name" value="PAS-assoc_C"/>
</dbReference>
<dbReference type="InterPro" id="IPR011006">
    <property type="entry name" value="CheY-like_superfamily"/>
</dbReference>
<feature type="domain" description="Histidine kinase" evidence="6">
    <location>
        <begin position="590"/>
        <end position="813"/>
    </location>
</feature>
<dbReference type="SMART" id="SM00388">
    <property type="entry name" value="HisKA"/>
    <property type="match status" value="1"/>
</dbReference>
<dbReference type="Pfam" id="PF08448">
    <property type="entry name" value="PAS_4"/>
    <property type="match status" value="2"/>
</dbReference>
<comment type="caution">
    <text evidence="10">The sequence shown here is derived from an EMBL/GenBank/DDBJ whole genome shotgun (WGS) entry which is preliminary data.</text>
</comment>
<evidence type="ECO:0000259" key="8">
    <source>
        <dbReference type="PROSITE" id="PS50112"/>
    </source>
</evidence>
<evidence type="ECO:0000256" key="5">
    <source>
        <dbReference type="SAM" id="Coils"/>
    </source>
</evidence>
<evidence type="ECO:0000256" key="1">
    <source>
        <dbReference type="ARBA" id="ARBA00000085"/>
    </source>
</evidence>
<keyword evidence="5" id="KW-0175">Coiled coil</keyword>
<feature type="coiled-coil region" evidence="5">
    <location>
        <begin position="149"/>
        <end position="179"/>
    </location>
</feature>
<dbReference type="InterPro" id="IPR013656">
    <property type="entry name" value="PAS_4"/>
</dbReference>
<dbReference type="InterPro" id="IPR036097">
    <property type="entry name" value="HisK_dim/P_sf"/>
</dbReference>
<dbReference type="InterPro" id="IPR001789">
    <property type="entry name" value="Sig_transdc_resp-reg_receiver"/>
</dbReference>
<dbReference type="EMBL" id="QOQW01000002">
    <property type="protein sequence ID" value="RCK81359.1"/>
    <property type="molecule type" value="Genomic_DNA"/>
</dbReference>
<reference evidence="10 11" key="1">
    <citation type="submission" date="2018-05" db="EMBL/GenBank/DDBJ databases">
        <title>A metagenomic window into the 2 km-deep terrestrial subsurface aquifer revealed taxonomically and functionally diverse microbial community comprising novel uncultured bacterial lineages.</title>
        <authorList>
            <person name="Kadnikov V.V."/>
            <person name="Mardanov A.V."/>
            <person name="Beletsky A.V."/>
            <person name="Banks D."/>
            <person name="Pimenov N.V."/>
            <person name="Frank Y.A."/>
            <person name="Karnachuk O.V."/>
            <person name="Ravin N.V."/>
        </authorList>
    </citation>
    <scope>NUCLEOTIDE SEQUENCE [LARGE SCALE GENOMIC DNA]</scope>
    <source>
        <strain evidence="10">BY5</strain>
    </source>
</reference>
<evidence type="ECO:0000256" key="3">
    <source>
        <dbReference type="ARBA" id="ARBA00022553"/>
    </source>
</evidence>
<dbReference type="PANTHER" id="PTHR43065:SF42">
    <property type="entry name" value="TWO-COMPONENT SENSOR PPRA"/>
    <property type="match status" value="1"/>
</dbReference>